<evidence type="ECO:0000313" key="1">
    <source>
        <dbReference type="EMBL" id="KAJ7345213.1"/>
    </source>
</evidence>
<evidence type="ECO:0000313" key="2">
    <source>
        <dbReference type="Proteomes" id="UP001142489"/>
    </source>
</evidence>
<dbReference type="AlphaFoldDB" id="A0A9Q1B7N3"/>
<name>A0A9Q1B7N3_9SAUR</name>
<dbReference type="EMBL" id="JAPFRF010000001">
    <property type="protein sequence ID" value="KAJ7345213.1"/>
    <property type="molecule type" value="Genomic_DNA"/>
</dbReference>
<sequence>MALFLRKAVAQPLVPVLGKYSIQARTSQPRWRKFFHVRDRELLQSFMSSRLLQTEDTKKL</sequence>
<organism evidence="1 2">
    <name type="scientific">Phrynocephalus forsythii</name>
    <dbReference type="NCBI Taxonomy" id="171643"/>
    <lineage>
        <taxon>Eukaryota</taxon>
        <taxon>Metazoa</taxon>
        <taxon>Chordata</taxon>
        <taxon>Craniata</taxon>
        <taxon>Vertebrata</taxon>
        <taxon>Euteleostomi</taxon>
        <taxon>Lepidosauria</taxon>
        <taxon>Squamata</taxon>
        <taxon>Bifurcata</taxon>
        <taxon>Unidentata</taxon>
        <taxon>Episquamata</taxon>
        <taxon>Toxicofera</taxon>
        <taxon>Iguania</taxon>
        <taxon>Acrodonta</taxon>
        <taxon>Agamidae</taxon>
        <taxon>Agaminae</taxon>
        <taxon>Phrynocephalus</taxon>
    </lineage>
</organism>
<proteinExistence type="predicted"/>
<dbReference type="Proteomes" id="UP001142489">
    <property type="component" value="Unassembled WGS sequence"/>
</dbReference>
<gene>
    <name evidence="1" type="ORF">JRQ81_001163</name>
</gene>
<protein>
    <submittedName>
        <fullName evidence="1">Uncharacterized protein</fullName>
    </submittedName>
</protein>
<dbReference type="OrthoDB" id="8770574at2759"/>
<comment type="caution">
    <text evidence="1">The sequence shown here is derived from an EMBL/GenBank/DDBJ whole genome shotgun (WGS) entry which is preliminary data.</text>
</comment>
<keyword evidence="2" id="KW-1185">Reference proteome</keyword>
<accession>A0A9Q1B7N3</accession>
<reference evidence="1" key="1">
    <citation type="journal article" date="2023" name="DNA Res.">
        <title>Chromosome-level genome assembly of Phrynocephalus forsythii using third-generation DNA sequencing and Hi-C analysis.</title>
        <authorList>
            <person name="Qi Y."/>
            <person name="Zhao W."/>
            <person name="Zhao Y."/>
            <person name="Niu C."/>
            <person name="Cao S."/>
            <person name="Zhang Y."/>
        </authorList>
    </citation>
    <scope>NUCLEOTIDE SEQUENCE</scope>
    <source>
        <tissue evidence="1">Muscle</tissue>
    </source>
</reference>